<evidence type="ECO:0000313" key="2">
    <source>
        <dbReference type="EMBL" id="KAK9902227.1"/>
    </source>
</evidence>
<name>A0ABR2YCH3_9CHLO</name>
<feature type="compositionally biased region" description="Polar residues" evidence="1">
    <location>
        <begin position="53"/>
        <end position="71"/>
    </location>
</feature>
<gene>
    <name evidence="2" type="ORF">WJX75_008577</name>
</gene>
<accession>A0ABR2YCH3</accession>
<protein>
    <submittedName>
        <fullName evidence="2">Uncharacterized protein</fullName>
    </submittedName>
</protein>
<proteinExistence type="predicted"/>
<comment type="caution">
    <text evidence="2">The sequence shown here is derived from an EMBL/GenBank/DDBJ whole genome shotgun (WGS) entry which is preliminary data.</text>
</comment>
<organism evidence="2 3">
    <name type="scientific">Coccomyxa subellipsoidea</name>
    <dbReference type="NCBI Taxonomy" id="248742"/>
    <lineage>
        <taxon>Eukaryota</taxon>
        <taxon>Viridiplantae</taxon>
        <taxon>Chlorophyta</taxon>
        <taxon>core chlorophytes</taxon>
        <taxon>Trebouxiophyceae</taxon>
        <taxon>Trebouxiophyceae incertae sedis</taxon>
        <taxon>Coccomyxaceae</taxon>
        <taxon>Coccomyxa</taxon>
    </lineage>
</organism>
<dbReference type="EMBL" id="JALJOT010000016">
    <property type="protein sequence ID" value="KAK9902227.1"/>
    <property type="molecule type" value="Genomic_DNA"/>
</dbReference>
<sequence length="193" mass="20555">MPRVKLPRAGRALKVLWQGPGGNPHAPAKTIAVRKLTTTHGNLAQQKVGGSGSQLNDCRNRKSPVSGSSMRAFTSNPIPTFAATPYLTLIKRGLGVESATVAPALPSPSLPSPSFAARPVWEGRSLTDAESSPQSRRQAAIRAKLARTPLYAYTQLQSNRGVHKQSARAMSSAAVKPGKALRFGQHKDSCVLR</sequence>
<reference evidence="2 3" key="1">
    <citation type="journal article" date="2024" name="Nat. Commun.">
        <title>Phylogenomics reveals the evolutionary origins of lichenization in chlorophyte algae.</title>
        <authorList>
            <person name="Puginier C."/>
            <person name="Libourel C."/>
            <person name="Otte J."/>
            <person name="Skaloud P."/>
            <person name="Haon M."/>
            <person name="Grisel S."/>
            <person name="Petersen M."/>
            <person name="Berrin J.G."/>
            <person name="Delaux P.M."/>
            <person name="Dal Grande F."/>
            <person name="Keller J."/>
        </authorList>
    </citation>
    <scope>NUCLEOTIDE SEQUENCE [LARGE SCALE GENOMIC DNA]</scope>
    <source>
        <strain evidence="2 3">SAG 216-7</strain>
    </source>
</reference>
<dbReference type="Proteomes" id="UP001491310">
    <property type="component" value="Unassembled WGS sequence"/>
</dbReference>
<evidence type="ECO:0000313" key="3">
    <source>
        <dbReference type="Proteomes" id="UP001491310"/>
    </source>
</evidence>
<keyword evidence="3" id="KW-1185">Reference proteome</keyword>
<feature type="region of interest" description="Disordered" evidence="1">
    <location>
        <begin position="46"/>
        <end position="71"/>
    </location>
</feature>
<evidence type="ECO:0000256" key="1">
    <source>
        <dbReference type="SAM" id="MobiDB-lite"/>
    </source>
</evidence>